<evidence type="ECO:0000313" key="7">
    <source>
        <dbReference type="EMBL" id="KAF4348253.1"/>
    </source>
</evidence>
<keyword evidence="2" id="KW-0479">Metal-binding</keyword>
<dbReference type="PROSITE" id="PS51795">
    <property type="entry name" value="ZF_FLZ"/>
    <property type="match status" value="1"/>
</dbReference>
<keyword evidence="3" id="KW-0863">Zinc-finger</keyword>
<accession>A0A803NRK7</accession>
<feature type="region of interest" description="Disordered" evidence="5">
    <location>
        <begin position="120"/>
        <end position="139"/>
    </location>
</feature>
<evidence type="ECO:0000256" key="5">
    <source>
        <dbReference type="SAM" id="MobiDB-lite"/>
    </source>
</evidence>
<organism evidence="7 8">
    <name type="scientific">Cannabis sativa</name>
    <name type="common">Hemp</name>
    <name type="synonym">Marijuana</name>
    <dbReference type="NCBI Taxonomy" id="3483"/>
    <lineage>
        <taxon>Eukaryota</taxon>
        <taxon>Viridiplantae</taxon>
        <taxon>Streptophyta</taxon>
        <taxon>Embryophyta</taxon>
        <taxon>Tracheophyta</taxon>
        <taxon>Spermatophyta</taxon>
        <taxon>Magnoliopsida</taxon>
        <taxon>eudicotyledons</taxon>
        <taxon>Gunneridae</taxon>
        <taxon>Pentapetalae</taxon>
        <taxon>rosids</taxon>
        <taxon>fabids</taxon>
        <taxon>Rosales</taxon>
        <taxon>Cannabaceae</taxon>
        <taxon>Cannabis</taxon>
    </lineage>
</organism>
<gene>
    <name evidence="7" type="ORF">G4B88_002654</name>
</gene>
<feature type="compositionally biased region" description="Polar residues" evidence="5">
    <location>
        <begin position="9"/>
        <end position="36"/>
    </location>
</feature>
<feature type="zinc finger region" description="FLZ-type" evidence="4">
    <location>
        <begin position="262"/>
        <end position="306"/>
    </location>
</feature>
<evidence type="ECO:0000313" key="8">
    <source>
        <dbReference type="Proteomes" id="UP000583929"/>
    </source>
</evidence>
<evidence type="ECO:0000256" key="4">
    <source>
        <dbReference type="PROSITE-ProRule" id="PRU01131"/>
    </source>
</evidence>
<dbReference type="PANTHER" id="PTHR46443:SF3">
    <property type="entry name" value="PROTEIN MARD1"/>
    <property type="match status" value="1"/>
</dbReference>
<dbReference type="InterPro" id="IPR044593">
    <property type="entry name" value="FLZ8/MARD1"/>
</dbReference>
<dbReference type="EMBL" id="JAATIQ010000707">
    <property type="protein sequence ID" value="KAF4348253.1"/>
    <property type="molecule type" value="Genomic_DNA"/>
</dbReference>
<feature type="compositionally biased region" description="Low complexity" evidence="5">
    <location>
        <begin position="129"/>
        <end position="138"/>
    </location>
</feature>
<evidence type="ECO:0000256" key="3">
    <source>
        <dbReference type="ARBA" id="ARBA00022771"/>
    </source>
</evidence>
<comment type="caution">
    <text evidence="7">The sequence shown here is derived from an EMBL/GenBank/DDBJ whole genome shotgun (WGS) entry which is preliminary data.</text>
</comment>
<feature type="compositionally biased region" description="Polar residues" evidence="5">
    <location>
        <begin position="161"/>
        <end position="172"/>
    </location>
</feature>
<keyword evidence="3" id="KW-0862">Zinc</keyword>
<proteinExistence type="inferred from homology"/>
<dbReference type="GO" id="GO:0008270">
    <property type="term" value="F:zinc ion binding"/>
    <property type="evidence" value="ECO:0007669"/>
    <property type="project" value="UniProtKB-KW"/>
</dbReference>
<dbReference type="PANTHER" id="PTHR46443">
    <property type="entry name" value="FCS-LIKE ZINC FINGER 8"/>
    <property type="match status" value="1"/>
</dbReference>
<dbReference type="Pfam" id="PF04570">
    <property type="entry name" value="zf-FLZ"/>
    <property type="match status" value="1"/>
</dbReference>
<feature type="domain" description="FLZ-type" evidence="6">
    <location>
        <begin position="262"/>
        <end position="306"/>
    </location>
</feature>
<sequence>MLRNRSRVAVTSNKQQALMADHSSQPSPTPNNNKKAPSSFFGSPKFRAFTKKGHQSEKDNGLLVSPTSILDTKPFSCLSNPFSSYSRNQVTSPKINFPGNKQRSSWERTEAKGISLVLTDPTHTKDKSSNPSCNNNNNNHRKVVLGTNKLRVQIPPLPPCSTHSSTDQSPKSTAEFGIKTRNNTSCIESSTEDSIITSTTTPKAITAGGGWISVSDVENSEDYTCVISHGPVPRTTHIFDNCIVESFYSLSNHNSNTFPDSNFLGFCHTCKKNLEEKVDIYIYRGEKAFCSRECRYQEMVLDGNGNAEFDDAYKNCF</sequence>
<dbReference type="InterPro" id="IPR007650">
    <property type="entry name" value="Zf-FLZ_dom"/>
</dbReference>
<evidence type="ECO:0000256" key="2">
    <source>
        <dbReference type="ARBA" id="ARBA00022723"/>
    </source>
</evidence>
<dbReference type="Proteomes" id="UP000583929">
    <property type="component" value="Unassembled WGS sequence"/>
</dbReference>
<reference evidence="7 8" key="1">
    <citation type="journal article" date="2020" name="bioRxiv">
        <title>Sequence and annotation of 42 cannabis genomes reveals extensive copy number variation in cannabinoid synthesis and pathogen resistance genes.</title>
        <authorList>
            <person name="Mckernan K.J."/>
            <person name="Helbert Y."/>
            <person name="Kane L.T."/>
            <person name="Ebling H."/>
            <person name="Zhang L."/>
            <person name="Liu B."/>
            <person name="Eaton Z."/>
            <person name="Mclaughlin S."/>
            <person name="Kingan S."/>
            <person name="Baybayan P."/>
            <person name="Concepcion G."/>
            <person name="Jordan M."/>
            <person name="Riva A."/>
            <person name="Barbazuk W."/>
            <person name="Harkins T."/>
        </authorList>
    </citation>
    <scope>NUCLEOTIDE SEQUENCE [LARGE SCALE GENOMIC DNA]</scope>
    <source>
        <strain evidence="8">cv. Jamaican Lion 4</strain>
        <tissue evidence="7">Leaf</tissue>
    </source>
</reference>
<dbReference type="AlphaFoldDB" id="A0A7J6DQ73"/>
<feature type="region of interest" description="Disordered" evidence="5">
    <location>
        <begin position="1"/>
        <end position="42"/>
    </location>
</feature>
<evidence type="ECO:0000256" key="1">
    <source>
        <dbReference type="ARBA" id="ARBA00009374"/>
    </source>
</evidence>
<feature type="region of interest" description="Disordered" evidence="5">
    <location>
        <begin position="158"/>
        <end position="177"/>
    </location>
</feature>
<keyword evidence="8" id="KW-1185">Reference proteome</keyword>
<dbReference type="OMA" id="FNNCIVV"/>
<accession>A0A7J6DQ73</accession>
<name>A0A7J6DQ73_CANSA</name>
<comment type="similarity">
    <text evidence="1">Belongs to the FLZ family.</text>
</comment>
<protein>
    <recommendedName>
        <fullName evidence="6">FLZ-type domain-containing protein</fullName>
    </recommendedName>
</protein>
<evidence type="ECO:0000259" key="6">
    <source>
        <dbReference type="PROSITE" id="PS51795"/>
    </source>
</evidence>
<dbReference type="OrthoDB" id="1902692at2759"/>